<proteinExistence type="predicted"/>
<dbReference type="EMBL" id="OW152835">
    <property type="protein sequence ID" value="CAH2056265.1"/>
    <property type="molecule type" value="Genomic_DNA"/>
</dbReference>
<name>A0ABN8II57_9NEOP</name>
<reference evidence="1" key="1">
    <citation type="submission" date="2022-03" db="EMBL/GenBank/DDBJ databases">
        <authorList>
            <person name="Martin H S."/>
        </authorList>
    </citation>
    <scope>NUCLEOTIDE SEQUENCE</scope>
</reference>
<protein>
    <submittedName>
        <fullName evidence="1">Uncharacterized protein</fullName>
    </submittedName>
</protein>
<keyword evidence="2" id="KW-1185">Reference proteome</keyword>
<sequence length="136" mass="14581">MGRGFDCTAVVHSAVPVHPRAFPPFPNASRLAIRLPGHWGTAHAPGLCPIGIARRGDVHLITRALESFLFRIAGRSPLGRRPARCTAIETLRHDPLSNRSVTTISALRAQTASEIEEDRSVSPSGAPTILVCSDES</sequence>
<evidence type="ECO:0000313" key="2">
    <source>
        <dbReference type="Proteomes" id="UP000837857"/>
    </source>
</evidence>
<dbReference type="Proteomes" id="UP000837857">
    <property type="component" value="Chromosome 23"/>
</dbReference>
<feature type="non-terminal residue" evidence="1">
    <location>
        <position position="136"/>
    </location>
</feature>
<organism evidence="1 2">
    <name type="scientific">Iphiclides podalirius</name>
    <name type="common">scarce swallowtail</name>
    <dbReference type="NCBI Taxonomy" id="110791"/>
    <lineage>
        <taxon>Eukaryota</taxon>
        <taxon>Metazoa</taxon>
        <taxon>Ecdysozoa</taxon>
        <taxon>Arthropoda</taxon>
        <taxon>Hexapoda</taxon>
        <taxon>Insecta</taxon>
        <taxon>Pterygota</taxon>
        <taxon>Neoptera</taxon>
        <taxon>Endopterygota</taxon>
        <taxon>Lepidoptera</taxon>
        <taxon>Glossata</taxon>
        <taxon>Ditrysia</taxon>
        <taxon>Papilionoidea</taxon>
        <taxon>Papilionidae</taxon>
        <taxon>Papilioninae</taxon>
        <taxon>Iphiclides</taxon>
    </lineage>
</organism>
<accession>A0ABN8II57</accession>
<evidence type="ECO:0000313" key="1">
    <source>
        <dbReference type="EMBL" id="CAH2056265.1"/>
    </source>
</evidence>
<gene>
    <name evidence="1" type="ORF">IPOD504_LOCUS9502</name>
</gene>